<sequence length="215" mass="24271">MMPPDWRQEYLSGIKDAEKQRPVDRQLIEAYSQLCDRVAILEAEKAVLQAQLENKSSSSLPPPKSASPKPPPQSPPSEPADPSSLSRLRLELAEALRARNTSQSRLEKAEEENVRLRAKSARDSKTIAALTAENRTATRKLSDLQFELRAKSQLVANVQDELAVLNMQLDIVEQKRAEKEAENKQLIDRFMRRIGQEAEAMNLANEPLFTKKTKK</sequence>
<keyword evidence="2" id="KW-0175">Coiled coil</keyword>
<dbReference type="Pfam" id="PF08614">
    <property type="entry name" value="ATG16"/>
    <property type="match status" value="1"/>
</dbReference>
<evidence type="ECO:0000256" key="2">
    <source>
        <dbReference type="SAM" id="Coils"/>
    </source>
</evidence>
<accession>A0AAV9HJK6</accession>
<organism evidence="5 6">
    <name type="scientific">Cladorrhinum samala</name>
    <dbReference type="NCBI Taxonomy" id="585594"/>
    <lineage>
        <taxon>Eukaryota</taxon>
        <taxon>Fungi</taxon>
        <taxon>Dikarya</taxon>
        <taxon>Ascomycota</taxon>
        <taxon>Pezizomycotina</taxon>
        <taxon>Sordariomycetes</taxon>
        <taxon>Sordariomycetidae</taxon>
        <taxon>Sordariales</taxon>
        <taxon>Podosporaceae</taxon>
        <taxon>Cladorrhinum</taxon>
    </lineage>
</organism>
<evidence type="ECO:0000256" key="3">
    <source>
        <dbReference type="SAM" id="MobiDB-lite"/>
    </source>
</evidence>
<dbReference type="EMBL" id="MU865014">
    <property type="protein sequence ID" value="KAK4460320.1"/>
    <property type="molecule type" value="Genomic_DNA"/>
</dbReference>
<reference evidence="5" key="1">
    <citation type="journal article" date="2023" name="Mol. Phylogenet. Evol.">
        <title>Genome-scale phylogeny and comparative genomics of the fungal order Sordariales.</title>
        <authorList>
            <person name="Hensen N."/>
            <person name="Bonometti L."/>
            <person name="Westerberg I."/>
            <person name="Brannstrom I.O."/>
            <person name="Guillou S."/>
            <person name="Cros-Aarteil S."/>
            <person name="Calhoun S."/>
            <person name="Haridas S."/>
            <person name="Kuo A."/>
            <person name="Mondo S."/>
            <person name="Pangilinan J."/>
            <person name="Riley R."/>
            <person name="LaButti K."/>
            <person name="Andreopoulos B."/>
            <person name="Lipzen A."/>
            <person name="Chen C."/>
            <person name="Yan M."/>
            <person name="Daum C."/>
            <person name="Ng V."/>
            <person name="Clum A."/>
            <person name="Steindorff A."/>
            <person name="Ohm R.A."/>
            <person name="Martin F."/>
            <person name="Silar P."/>
            <person name="Natvig D.O."/>
            <person name="Lalanne C."/>
            <person name="Gautier V."/>
            <person name="Ament-Velasquez S.L."/>
            <person name="Kruys A."/>
            <person name="Hutchinson M.I."/>
            <person name="Powell A.J."/>
            <person name="Barry K."/>
            <person name="Miller A.N."/>
            <person name="Grigoriev I.V."/>
            <person name="Debuchy R."/>
            <person name="Gladieux P."/>
            <person name="Hiltunen Thoren M."/>
            <person name="Johannesson H."/>
        </authorList>
    </citation>
    <scope>NUCLEOTIDE SEQUENCE</scope>
    <source>
        <strain evidence="5">PSN324</strain>
    </source>
</reference>
<evidence type="ECO:0000313" key="5">
    <source>
        <dbReference type="EMBL" id="KAK4460320.1"/>
    </source>
</evidence>
<name>A0AAV9HJK6_9PEZI</name>
<comment type="similarity">
    <text evidence="1">Belongs to the ATG16 family.</text>
</comment>
<dbReference type="Gene3D" id="1.20.5.170">
    <property type="match status" value="1"/>
</dbReference>
<evidence type="ECO:0000256" key="1">
    <source>
        <dbReference type="ARBA" id="ARBA00005331"/>
    </source>
</evidence>
<dbReference type="Proteomes" id="UP001321749">
    <property type="component" value="Unassembled WGS sequence"/>
</dbReference>
<feature type="domain" description="Autophagy-related protein 16" evidence="4">
    <location>
        <begin position="9"/>
        <end position="202"/>
    </location>
</feature>
<feature type="compositionally biased region" description="Pro residues" evidence="3">
    <location>
        <begin position="60"/>
        <end position="79"/>
    </location>
</feature>
<dbReference type="AlphaFoldDB" id="A0AAV9HJK6"/>
<keyword evidence="6" id="KW-1185">Reference proteome</keyword>
<evidence type="ECO:0000313" key="6">
    <source>
        <dbReference type="Proteomes" id="UP001321749"/>
    </source>
</evidence>
<evidence type="ECO:0000259" key="4">
    <source>
        <dbReference type="Pfam" id="PF08614"/>
    </source>
</evidence>
<proteinExistence type="inferred from homology"/>
<protein>
    <submittedName>
        <fullName evidence="5">Autophagy protein 16</fullName>
    </submittedName>
</protein>
<feature type="coiled-coil region" evidence="2">
    <location>
        <begin position="92"/>
        <end position="189"/>
    </location>
</feature>
<comment type="caution">
    <text evidence="5">The sequence shown here is derived from an EMBL/GenBank/DDBJ whole genome shotgun (WGS) entry which is preliminary data.</text>
</comment>
<feature type="region of interest" description="Disordered" evidence="3">
    <location>
        <begin position="52"/>
        <end position="85"/>
    </location>
</feature>
<gene>
    <name evidence="5" type="ORF">QBC42DRAFT_205962</name>
</gene>
<dbReference type="InterPro" id="IPR013923">
    <property type="entry name" value="Autophagy-rel_prot_16_dom"/>
</dbReference>
<reference evidence="5" key="2">
    <citation type="submission" date="2023-06" db="EMBL/GenBank/DDBJ databases">
        <authorList>
            <consortium name="Lawrence Berkeley National Laboratory"/>
            <person name="Mondo S.J."/>
            <person name="Hensen N."/>
            <person name="Bonometti L."/>
            <person name="Westerberg I."/>
            <person name="Brannstrom I.O."/>
            <person name="Guillou S."/>
            <person name="Cros-Aarteil S."/>
            <person name="Calhoun S."/>
            <person name="Haridas S."/>
            <person name="Kuo A."/>
            <person name="Pangilinan J."/>
            <person name="Riley R."/>
            <person name="Labutti K."/>
            <person name="Andreopoulos B."/>
            <person name="Lipzen A."/>
            <person name="Chen C."/>
            <person name="Yanf M."/>
            <person name="Daum C."/>
            <person name="Ng V."/>
            <person name="Clum A."/>
            <person name="Steindorff A."/>
            <person name="Ohm R."/>
            <person name="Martin F."/>
            <person name="Silar P."/>
            <person name="Natvig D."/>
            <person name="Lalanne C."/>
            <person name="Gautier V."/>
            <person name="Ament-Velasquez S.L."/>
            <person name="Kruys A."/>
            <person name="Hutchinson M.I."/>
            <person name="Powell A.J."/>
            <person name="Barry K."/>
            <person name="Miller A.N."/>
            <person name="Grigoriev I.V."/>
            <person name="Debuchy R."/>
            <person name="Gladieux P."/>
            <person name="Thoren M.H."/>
            <person name="Johannesson H."/>
        </authorList>
    </citation>
    <scope>NUCLEOTIDE SEQUENCE</scope>
    <source>
        <strain evidence="5">PSN324</strain>
    </source>
</reference>